<dbReference type="SUPFAM" id="SSF55486">
    <property type="entry name" value="Metalloproteases ('zincins'), catalytic domain"/>
    <property type="match status" value="1"/>
</dbReference>
<dbReference type="InterPro" id="IPR024079">
    <property type="entry name" value="MetalloPept_cat_dom_sf"/>
</dbReference>
<accession>A0A1I8MPL2</accession>
<dbReference type="VEuPathDB" id="VectorBase:MDOMA2_009520"/>
<dbReference type="EnsemblMetazoa" id="MDOA007139-RA">
    <property type="protein sequence ID" value="MDOA007139-PA"/>
    <property type="gene ID" value="MDOA007139"/>
</dbReference>
<dbReference type="eggNOG" id="KOG3624">
    <property type="taxonomic scope" value="Eukaryota"/>
</dbReference>
<dbReference type="Pfam" id="PF05649">
    <property type="entry name" value="Peptidase_M13_N"/>
    <property type="match status" value="1"/>
</dbReference>
<dbReference type="PANTHER" id="PTHR11733:SF237">
    <property type="entry name" value="NEPRILYSIN-LIKE 4"/>
    <property type="match status" value="1"/>
</dbReference>
<evidence type="ECO:0000313" key="4">
    <source>
        <dbReference type="EnsemblMetazoa" id="MDOA007139-PA"/>
    </source>
</evidence>
<organism evidence="4">
    <name type="scientific">Musca domestica</name>
    <name type="common">House fly</name>
    <dbReference type="NCBI Taxonomy" id="7370"/>
    <lineage>
        <taxon>Eukaryota</taxon>
        <taxon>Metazoa</taxon>
        <taxon>Ecdysozoa</taxon>
        <taxon>Arthropoda</taxon>
        <taxon>Hexapoda</taxon>
        <taxon>Insecta</taxon>
        <taxon>Pterygota</taxon>
        <taxon>Neoptera</taxon>
        <taxon>Endopterygota</taxon>
        <taxon>Diptera</taxon>
        <taxon>Brachycera</taxon>
        <taxon>Muscomorpha</taxon>
        <taxon>Muscoidea</taxon>
        <taxon>Muscidae</taxon>
        <taxon>Musca</taxon>
    </lineage>
</organism>
<dbReference type="GO" id="GO:0004222">
    <property type="term" value="F:metalloendopeptidase activity"/>
    <property type="evidence" value="ECO:0007669"/>
    <property type="project" value="InterPro"/>
</dbReference>
<dbReference type="InterPro" id="IPR000718">
    <property type="entry name" value="Peptidase_M13"/>
</dbReference>
<evidence type="ECO:0000256" key="2">
    <source>
        <dbReference type="ARBA" id="ARBA00007357"/>
    </source>
</evidence>
<comment type="similarity">
    <text evidence="2">Belongs to the peptidase M13 family.</text>
</comment>
<dbReference type="Gene3D" id="1.10.1380.10">
    <property type="entry name" value="Neutral endopeptidase , domain2"/>
    <property type="match status" value="1"/>
</dbReference>
<dbReference type="GO" id="GO:0016485">
    <property type="term" value="P:protein processing"/>
    <property type="evidence" value="ECO:0007669"/>
    <property type="project" value="TreeGrafter"/>
</dbReference>
<dbReference type="PANTHER" id="PTHR11733">
    <property type="entry name" value="ZINC METALLOPROTEASE FAMILY M13 NEPRILYSIN-RELATED"/>
    <property type="match status" value="1"/>
</dbReference>
<proteinExistence type="inferred from homology"/>
<feature type="domain" description="Peptidase M13 N-terminal" evidence="3">
    <location>
        <begin position="48"/>
        <end position="309"/>
    </location>
</feature>
<evidence type="ECO:0000259" key="3">
    <source>
        <dbReference type="Pfam" id="PF05649"/>
    </source>
</evidence>
<sequence>MKLFSTLLLVVAWLALARAAEDVPMDHKTINEKQLKILRNSLDTNYRPCDDFYSYACQNWSAQHQGAGYYYSGVPEQLGYEVNLELMEYLEKTPETDMPRFVKLFKDFYVACRESPDFEFSDFMHWMEKEENMKWALLTPDDSKDFVFDWATIAAGFRKYGFNNIFLTETTVYHDVNRFQTYLDMPDYNESFYRLEENKMKEYNAMISLPGGTMNFEELWQLLGPFEEKLLRLKVEEQEGEKILKFHELPYPWMQSYLKALMKPQVIAADMEVGIDNMAYMEALDNLLQQYDAKFLARYMELRILEISYNLNKGSTDNQYMTMTKSLLPLATEWIYEQLHPELPQQELPKIAEMFGNVVKNVNKSLHRDTSGIKPKELRNKLETMHLKVGNLPQENAKDLLESYYADLQLNPNNYYHNYLKILEFYYKLEQNYFDYKDYAIDKEFFCKTPKYEYNADIQLRYVASLNLLIIPYGLLRPPVYHIELEDIFNESSLATLMGISLFEAFLTIPHLHSDEIKKISGVVSLYATFEGFFSTLSDEEISRYLEMFGFRSVQELKQMFFLNAIHYKCEWYSGYVGSLNFMVNNLSDFNEVCDCKLHKFLRMF</sequence>
<name>A0A1I8MPL2_MUSDO</name>
<dbReference type="InterPro" id="IPR008753">
    <property type="entry name" value="Peptidase_M13_N"/>
</dbReference>
<dbReference type="InterPro" id="IPR042089">
    <property type="entry name" value="Peptidase_M13_dom_2"/>
</dbReference>
<comment type="subcellular location">
    <subcellularLocation>
        <location evidence="1">Cell membrane</location>
        <topology evidence="1">Single-pass type II membrane protein</topology>
    </subcellularLocation>
</comment>
<evidence type="ECO:0000256" key="1">
    <source>
        <dbReference type="ARBA" id="ARBA00004401"/>
    </source>
</evidence>
<reference evidence="4" key="1">
    <citation type="submission" date="2020-05" db="UniProtKB">
        <authorList>
            <consortium name="EnsemblMetazoa"/>
        </authorList>
    </citation>
    <scope>IDENTIFICATION</scope>
    <source>
        <strain evidence="4">Aabys</strain>
    </source>
</reference>
<dbReference type="AlphaFoldDB" id="A0A1I8MPL2"/>
<dbReference type="VEuPathDB" id="VectorBase:MDOA007139"/>
<protein>
    <recommendedName>
        <fullName evidence="3">Peptidase M13 N-terminal domain-containing protein</fullName>
    </recommendedName>
</protein>
<dbReference type="PROSITE" id="PS51885">
    <property type="entry name" value="NEPRILYSIN"/>
    <property type="match status" value="1"/>
</dbReference>
<dbReference type="Gene3D" id="3.40.390.10">
    <property type="entry name" value="Collagenase (Catalytic Domain)"/>
    <property type="match status" value="1"/>
</dbReference>
<dbReference type="GO" id="GO:0005886">
    <property type="term" value="C:plasma membrane"/>
    <property type="evidence" value="ECO:0007669"/>
    <property type="project" value="UniProtKB-SubCell"/>
</dbReference>